<keyword evidence="8 9" id="KW-0813">Transport</keyword>
<feature type="transmembrane region" description="Helical" evidence="8">
    <location>
        <begin position="167"/>
        <end position="184"/>
    </location>
</feature>
<keyword evidence="7 8" id="KW-0472">Membrane</keyword>
<dbReference type="NCBIfam" id="TIGR01695">
    <property type="entry name" value="murJ_mviN"/>
    <property type="match status" value="1"/>
</dbReference>
<keyword evidence="4 8" id="KW-0133">Cell shape</keyword>
<protein>
    <recommendedName>
        <fullName evidence="8">Probable lipid II flippase MurJ</fullName>
    </recommendedName>
</protein>
<feature type="transmembrane region" description="Helical" evidence="8">
    <location>
        <begin position="230"/>
        <end position="253"/>
    </location>
</feature>
<feature type="transmembrane region" description="Helical" evidence="8">
    <location>
        <begin position="410"/>
        <end position="429"/>
    </location>
</feature>
<keyword evidence="8 9" id="KW-0961">Cell wall biogenesis/degradation</keyword>
<comment type="similarity">
    <text evidence="8 9">Belongs to the MurJ/MviN family.</text>
</comment>
<feature type="transmembrane region" description="Helical" evidence="8">
    <location>
        <begin position="441"/>
        <end position="464"/>
    </location>
</feature>
<name>A0A8H2M8B1_9FIRM</name>
<dbReference type="GO" id="GO:0015648">
    <property type="term" value="F:lipid-linked peptidoglycan transporter activity"/>
    <property type="evidence" value="ECO:0007669"/>
    <property type="project" value="UniProtKB-UniRule"/>
</dbReference>
<dbReference type="EMBL" id="CAACYI010000001">
    <property type="protein sequence ID" value="VFB16972.1"/>
    <property type="molecule type" value="Genomic_DNA"/>
</dbReference>
<dbReference type="GO" id="GO:0034204">
    <property type="term" value="P:lipid translocation"/>
    <property type="evidence" value="ECO:0007669"/>
    <property type="project" value="TreeGrafter"/>
</dbReference>
<dbReference type="AlphaFoldDB" id="A0A8H2M8B1"/>
<keyword evidence="2 8" id="KW-1003">Cell membrane</keyword>
<dbReference type="GO" id="GO:0005886">
    <property type="term" value="C:plasma membrane"/>
    <property type="evidence" value="ECO:0007669"/>
    <property type="project" value="UniProtKB-SubCell"/>
</dbReference>
<evidence type="ECO:0000256" key="1">
    <source>
        <dbReference type="ARBA" id="ARBA00004651"/>
    </source>
</evidence>
<accession>A0A8H2M8B1</accession>
<evidence type="ECO:0000313" key="11">
    <source>
        <dbReference type="Proteomes" id="UP000377798"/>
    </source>
</evidence>
<evidence type="ECO:0000313" key="10">
    <source>
        <dbReference type="EMBL" id="VFB16972.1"/>
    </source>
</evidence>
<evidence type="ECO:0000256" key="4">
    <source>
        <dbReference type="ARBA" id="ARBA00022960"/>
    </source>
</evidence>
<dbReference type="RefSeq" id="WP_131749643.1">
    <property type="nucleotide sequence ID" value="NZ_CAACYI010000001.1"/>
</dbReference>
<dbReference type="PRINTS" id="PR01806">
    <property type="entry name" value="VIRFACTRMVIN"/>
</dbReference>
<gene>
    <name evidence="10" type="primary">murJ_1</name>
    <name evidence="8" type="synonym">murJ</name>
    <name evidence="10" type="ORF">NCTC13150_01548</name>
</gene>
<feature type="transmembrane region" description="Helical" evidence="8">
    <location>
        <begin position="273"/>
        <end position="292"/>
    </location>
</feature>
<keyword evidence="6 8" id="KW-1133">Transmembrane helix</keyword>
<evidence type="ECO:0000256" key="6">
    <source>
        <dbReference type="ARBA" id="ARBA00022989"/>
    </source>
</evidence>
<dbReference type="PANTHER" id="PTHR47019">
    <property type="entry name" value="LIPID II FLIPPASE MURJ"/>
    <property type="match status" value="1"/>
</dbReference>
<feature type="transmembrane region" description="Helical" evidence="8">
    <location>
        <begin position="190"/>
        <end position="209"/>
    </location>
</feature>
<sequence>MEEQAKNLAKSTAAIIIFSLLGKFFGLSRETLIAYQYGSGMEKAAWTVAQSSTGLMSALITEAIATTFIPQLQKVNLNEGPGAKDKFTSNMISVSLVLAIVVASLGIIFAPAIANITGGGFDPETKALTIVLIRYSMPLIIFAATVGIFTGYLQFNNLFAAAGAVNLPYNIIYIIYLVFLTPAFGIKGLAAISVLAVLSQVLFLIPSILKADFHFKPILNFKDKYTQQALILAMPVLVSVSINNINTIFNKYLATGLGNAAVSRLDYANKINLVILGIFITAITSVVFPAMSRAFAEKNYLLGKQIMNGSVKSVLLITVPSTIGMAVLARPIIEIALQYGAFTPEDTLETAKVLVFYSPVLIFLSINNVLNRVFFSIQDTKTPFYIGMCNVAINVSLNLLVVHILGVRGLAGSVTIATTVACGLRFLILRKRIGHLGMSSYLRAIIKTCLAGVIMAIFCSVTFFPLEMVLAGLLTGAKLRLAKLALLLLVALCSAFLYGLVLYFLGFREVKDIVHLVSSKLEARKKRKALN</sequence>
<dbReference type="Pfam" id="PF03023">
    <property type="entry name" value="MurJ"/>
    <property type="match status" value="1"/>
</dbReference>
<dbReference type="GO" id="GO:0008360">
    <property type="term" value="P:regulation of cell shape"/>
    <property type="evidence" value="ECO:0007669"/>
    <property type="project" value="UniProtKB-UniRule"/>
</dbReference>
<feature type="transmembrane region" description="Helical" evidence="8">
    <location>
        <begin position="484"/>
        <end position="505"/>
    </location>
</feature>
<dbReference type="PANTHER" id="PTHR47019:SF1">
    <property type="entry name" value="LIPID II FLIPPASE MURJ"/>
    <property type="match status" value="1"/>
</dbReference>
<feature type="transmembrane region" description="Helical" evidence="8">
    <location>
        <begin position="133"/>
        <end position="155"/>
    </location>
</feature>
<dbReference type="InterPro" id="IPR051050">
    <property type="entry name" value="Lipid_II_flippase_MurJ/MviN"/>
</dbReference>
<dbReference type="GO" id="GO:0009252">
    <property type="term" value="P:peptidoglycan biosynthetic process"/>
    <property type="evidence" value="ECO:0007669"/>
    <property type="project" value="UniProtKB-UniRule"/>
</dbReference>
<dbReference type="CDD" id="cd13123">
    <property type="entry name" value="MATE_MurJ_like"/>
    <property type="match status" value="1"/>
</dbReference>
<feature type="transmembrane region" description="Helical" evidence="8">
    <location>
        <begin position="353"/>
        <end position="370"/>
    </location>
</feature>
<keyword evidence="11" id="KW-1185">Reference proteome</keyword>
<comment type="caution">
    <text evidence="10">The sequence shown here is derived from an EMBL/GenBank/DDBJ whole genome shotgun (WGS) entry which is preliminary data.</text>
</comment>
<feature type="transmembrane region" description="Helical" evidence="8">
    <location>
        <begin position="382"/>
        <end position="404"/>
    </location>
</feature>
<dbReference type="UniPathway" id="UPA00219"/>
<reference evidence="10 11" key="1">
    <citation type="submission" date="2019-02" db="EMBL/GenBank/DDBJ databases">
        <authorList>
            <consortium name="Pathogen Informatics"/>
        </authorList>
    </citation>
    <scope>NUCLEOTIDE SEQUENCE [LARGE SCALE GENOMIC DNA]</scope>
    <source>
        <strain evidence="10 11">3012STDY7089603</strain>
    </source>
</reference>
<feature type="transmembrane region" description="Helical" evidence="8">
    <location>
        <begin position="313"/>
        <end position="333"/>
    </location>
</feature>
<feature type="transmembrane region" description="Helical" evidence="8">
    <location>
        <begin position="91"/>
        <end position="113"/>
    </location>
</feature>
<dbReference type="HAMAP" id="MF_02078">
    <property type="entry name" value="MurJ_MviN"/>
    <property type="match status" value="1"/>
</dbReference>
<comment type="function">
    <text evidence="8 9">Involved in peptidoglycan biosynthesis. Transports lipid-linked peptidoglycan precursors from the inner to the outer leaflet of the cytoplasmic membrane.</text>
</comment>
<comment type="subcellular location">
    <subcellularLocation>
        <location evidence="1 8">Cell membrane</location>
        <topology evidence="1 8">Multi-pass membrane protein</topology>
    </subcellularLocation>
</comment>
<evidence type="ECO:0000256" key="8">
    <source>
        <dbReference type="HAMAP-Rule" id="MF_02078"/>
    </source>
</evidence>
<comment type="pathway">
    <text evidence="8">Cell wall biogenesis; peptidoglycan biosynthesis.</text>
</comment>
<organism evidence="10 11">
    <name type="scientific">Urinicoccus massiliensis</name>
    <dbReference type="NCBI Taxonomy" id="1723382"/>
    <lineage>
        <taxon>Bacteria</taxon>
        <taxon>Bacillati</taxon>
        <taxon>Bacillota</taxon>
        <taxon>Tissierellia</taxon>
        <taxon>Tissierellales</taxon>
        <taxon>Peptoniphilaceae</taxon>
        <taxon>Urinicoccus</taxon>
    </lineage>
</organism>
<evidence type="ECO:0000256" key="5">
    <source>
        <dbReference type="ARBA" id="ARBA00022984"/>
    </source>
</evidence>
<evidence type="ECO:0000256" key="2">
    <source>
        <dbReference type="ARBA" id="ARBA00022475"/>
    </source>
</evidence>
<evidence type="ECO:0000256" key="7">
    <source>
        <dbReference type="ARBA" id="ARBA00023136"/>
    </source>
</evidence>
<keyword evidence="5 8" id="KW-0573">Peptidoglycan synthesis</keyword>
<dbReference type="GO" id="GO:0071555">
    <property type="term" value="P:cell wall organization"/>
    <property type="evidence" value="ECO:0007669"/>
    <property type="project" value="UniProtKB-UniRule"/>
</dbReference>
<dbReference type="PIRSF" id="PIRSF002869">
    <property type="entry name" value="MviN"/>
    <property type="match status" value="1"/>
</dbReference>
<evidence type="ECO:0000256" key="3">
    <source>
        <dbReference type="ARBA" id="ARBA00022692"/>
    </source>
</evidence>
<keyword evidence="3 8" id="KW-0812">Transmembrane</keyword>
<dbReference type="Proteomes" id="UP000377798">
    <property type="component" value="Unassembled WGS sequence"/>
</dbReference>
<evidence type="ECO:0000256" key="9">
    <source>
        <dbReference type="PIRNR" id="PIRNR002869"/>
    </source>
</evidence>
<dbReference type="InterPro" id="IPR004268">
    <property type="entry name" value="MurJ"/>
</dbReference>
<proteinExistence type="inferred from homology"/>